<gene>
    <name evidence="1" type="ORF">INT45_004858</name>
</gene>
<dbReference type="AlphaFoldDB" id="A0A8H7VHZ7"/>
<protein>
    <submittedName>
        <fullName evidence="1">Uncharacterized protein</fullName>
    </submittedName>
</protein>
<organism evidence="1 2">
    <name type="scientific">Circinella minor</name>
    <dbReference type="NCBI Taxonomy" id="1195481"/>
    <lineage>
        <taxon>Eukaryota</taxon>
        <taxon>Fungi</taxon>
        <taxon>Fungi incertae sedis</taxon>
        <taxon>Mucoromycota</taxon>
        <taxon>Mucoromycotina</taxon>
        <taxon>Mucoromycetes</taxon>
        <taxon>Mucorales</taxon>
        <taxon>Lichtheimiaceae</taxon>
        <taxon>Circinella</taxon>
    </lineage>
</organism>
<proteinExistence type="predicted"/>
<comment type="caution">
    <text evidence="1">The sequence shown here is derived from an EMBL/GenBank/DDBJ whole genome shotgun (WGS) entry which is preliminary data.</text>
</comment>
<reference evidence="1 2" key="1">
    <citation type="submission" date="2020-12" db="EMBL/GenBank/DDBJ databases">
        <title>Metabolic potential, ecology and presence of endohyphal bacteria is reflected in genomic diversity of Mucoromycotina.</title>
        <authorList>
            <person name="Muszewska A."/>
            <person name="Okrasinska A."/>
            <person name="Steczkiewicz K."/>
            <person name="Drgas O."/>
            <person name="Orlowska M."/>
            <person name="Perlinska-Lenart U."/>
            <person name="Aleksandrzak-Piekarczyk T."/>
            <person name="Szatraj K."/>
            <person name="Zielenkiewicz U."/>
            <person name="Pilsyk S."/>
            <person name="Malc E."/>
            <person name="Mieczkowski P."/>
            <person name="Kruszewska J.S."/>
            <person name="Biernat P."/>
            <person name="Pawlowska J."/>
        </authorList>
    </citation>
    <scope>NUCLEOTIDE SEQUENCE [LARGE SCALE GENOMIC DNA]</scope>
    <source>
        <strain evidence="1 2">CBS 142.35</strain>
    </source>
</reference>
<dbReference type="Proteomes" id="UP000646827">
    <property type="component" value="Unassembled WGS sequence"/>
</dbReference>
<sequence length="163" mass="16900">MSAAPATPASPIPSPISAAMATFTQPRTFIPPVTTSAAPGGFVPPVGGFSGSDSPVGAFAVGAFAGAVGAASSAVGGAGCFVGGVEGGRSVGDDVCLGDRGARNLGDIGRDNEADERMDIDWKYGDAKYIEVDWWERDMEVDIFPLQWYFPLVLIEEKIIEIT</sequence>
<accession>A0A8H7VHZ7</accession>
<keyword evidence="2" id="KW-1185">Reference proteome</keyword>
<evidence type="ECO:0000313" key="1">
    <source>
        <dbReference type="EMBL" id="KAG2219607.1"/>
    </source>
</evidence>
<dbReference type="EMBL" id="JAEPRB010000172">
    <property type="protein sequence ID" value="KAG2219607.1"/>
    <property type="molecule type" value="Genomic_DNA"/>
</dbReference>
<name>A0A8H7VHZ7_9FUNG</name>
<evidence type="ECO:0000313" key="2">
    <source>
        <dbReference type="Proteomes" id="UP000646827"/>
    </source>
</evidence>